<sequence>MHLTCLAVAFWSICSLWTSALAVATPIAESWSPGLAKRHQRGRQDDCPPVDRGSFIINQYQLYPENADWSGDECLVYFGSLWNATVAIYDPYIDDFITTLEFPNVTRTGTEHIGGVAWDRFTGLITILVDSAAPWATAGADVSGTNLLLKWDPNTQTTLWTVNLTETTKGTYGGFQDIETDKRGNTYVVGTFPGSILRVNANGTQVTPWYGPLQTKNTTILGLGGLVALGPEGNLLLANDAGNGSIYRLDTQAPLVPRTLTQVPIRPDVRYNDTDAIYAPPLYNGTVLLVASHAAGIQVLASRDGSWDTAEHLGTIPNPPPGTPADVADATKGSVVTAAVQIGSNAVYMIVDWMADPWVTGEVAGNRTQFPMANITAQIDVLLRLR</sequence>
<keyword evidence="3" id="KW-1185">Reference proteome</keyword>
<dbReference type="InterPro" id="IPR054550">
    <property type="entry name" value="Mala_s_1-like"/>
</dbReference>
<gene>
    <name evidence="2" type="ORF">SBRCBS47491_003248</name>
</gene>
<reference evidence="2 3" key="1">
    <citation type="submission" date="2024-01" db="EMBL/GenBank/DDBJ databases">
        <authorList>
            <person name="Allen C."/>
            <person name="Tagirdzhanova G."/>
        </authorList>
    </citation>
    <scope>NUCLEOTIDE SEQUENCE [LARGE SCALE GENOMIC DNA]</scope>
</reference>
<feature type="signal peptide" evidence="1">
    <location>
        <begin position="1"/>
        <end position="22"/>
    </location>
</feature>
<dbReference type="EMBL" id="CAWUHC010000021">
    <property type="protein sequence ID" value="CAK7217677.1"/>
    <property type="molecule type" value="Genomic_DNA"/>
</dbReference>
<dbReference type="SUPFAM" id="SSF63829">
    <property type="entry name" value="Calcium-dependent phosphotriesterase"/>
    <property type="match status" value="1"/>
</dbReference>
<feature type="chain" id="PRO_5046847690" evidence="1">
    <location>
        <begin position="23"/>
        <end position="386"/>
    </location>
</feature>
<accession>A0ABP0BDH5</accession>
<dbReference type="Proteomes" id="UP001642406">
    <property type="component" value="Unassembled WGS sequence"/>
</dbReference>
<evidence type="ECO:0000313" key="2">
    <source>
        <dbReference type="EMBL" id="CAK7217677.1"/>
    </source>
</evidence>
<dbReference type="CDD" id="cd12811">
    <property type="entry name" value="MALA"/>
    <property type="match status" value="1"/>
</dbReference>
<name>A0ABP0BDH5_9PEZI</name>
<organism evidence="2 3">
    <name type="scientific">Sporothrix bragantina</name>
    <dbReference type="NCBI Taxonomy" id="671064"/>
    <lineage>
        <taxon>Eukaryota</taxon>
        <taxon>Fungi</taxon>
        <taxon>Dikarya</taxon>
        <taxon>Ascomycota</taxon>
        <taxon>Pezizomycotina</taxon>
        <taxon>Sordariomycetes</taxon>
        <taxon>Sordariomycetidae</taxon>
        <taxon>Ophiostomatales</taxon>
        <taxon>Ophiostomataceae</taxon>
        <taxon>Sporothrix</taxon>
    </lineage>
</organism>
<proteinExistence type="predicted"/>
<keyword evidence="1" id="KW-0732">Signal</keyword>
<comment type="caution">
    <text evidence="2">The sequence shown here is derived from an EMBL/GenBank/DDBJ whole genome shotgun (WGS) entry which is preliminary data.</text>
</comment>
<protein>
    <submittedName>
        <fullName evidence="2">Uncharacterized protein</fullName>
    </submittedName>
</protein>
<evidence type="ECO:0000313" key="3">
    <source>
        <dbReference type="Proteomes" id="UP001642406"/>
    </source>
</evidence>
<evidence type="ECO:0000256" key="1">
    <source>
        <dbReference type="SAM" id="SignalP"/>
    </source>
</evidence>